<dbReference type="SMART" id="SM00892">
    <property type="entry name" value="Endonuclease_NS"/>
    <property type="match status" value="1"/>
</dbReference>
<dbReference type="SUPFAM" id="SSF54060">
    <property type="entry name" value="His-Me finger endonucleases"/>
    <property type="match status" value="2"/>
</dbReference>
<feature type="non-terminal residue" evidence="4">
    <location>
        <position position="1"/>
    </location>
</feature>
<protein>
    <submittedName>
        <fullName evidence="4">EXOG Nuclease</fullName>
    </submittedName>
</protein>
<evidence type="ECO:0000313" key="4">
    <source>
        <dbReference type="EMBL" id="MBN3278895.1"/>
    </source>
</evidence>
<dbReference type="Gene3D" id="6.10.250.1250">
    <property type="match status" value="1"/>
</dbReference>
<comment type="caution">
    <text evidence="4">The sequence shown here is derived from an EMBL/GenBank/DDBJ whole genome shotgun (WGS) entry which is preliminary data.</text>
</comment>
<dbReference type="InterPro" id="IPR044929">
    <property type="entry name" value="DNA/RNA_non-sp_Endonuclease_sf"/>
</dbReference>
<feature type="domain" description="ENPP1-3/EXOG-like endonuclease/phosphodiesterase" evidence="2">
    <location>
        <begin position="2"/>
        <end position="188"/>
    </location>
</feature>
<proteinExistence type="inferred from homology"/>
<evidence type="ECO:0000259" key="3">
    <source>
        <dbReference type="SMART" id="SM00892"/>
    </source>
</evidence>
<dbReference type="Proteomes" id="UP001166093">
    <property type="component" value="Unassembled WGS sequence"/>
</dbReference>
<dbReference type="InterPro" id="IPR040255">
    <property type="entry name" value="Non-specific_endonuclease"/>
</dbReference>
<dbReference type="InterPro" id="IPR001604">
    <property type="entry name" value="Endo_G_ENPP1-like_dom"/>
</dbReference>
<dbReference type="InterPro" id="IPR041003">
    <property type="entry name" value="Exog_C"/>
</dbReference>
<organism evidence="4 5">
    <name type="scientific">Polyodon spathula</name>
    <name type="common">North American paddlefish</name>
    <name type="synonym">Squalus spathula</name>
    <dbReference type="NCBI Taxonomy" id="7913"/>
    <lineage>
        <taxon>Eukaryota</taxon>
        <taxon>Metazoa</taxon>
        <taxon>Chordata</taxon>
        <taxon>Craniata</taxon>
        <taxon>Vertebrata</taxon>
        <taxon>Euteleostomi</taxon>
        <taxon>Actinopterygii</taxon>
        <taxon>Chondrostei</taxon>
        <taxon>Acipenseriformes</taxon>
        <taxon>Polyodontidae</taxon>
        <taxon>Polyodon</taxon>
    </lineage>
</organism>
<gene>
    <name evidence="4" type="primary">Exog_0</name>
    <name evidence="4" type="ORF">GTO93_0003867</name>
</gene>
<keyword evidence="5" id="KW-1185">Reference proteome</keyword>
<dbReference type="EMBL" id="JAAWVQ010083490">
    <property type="protein sequence ID" value="MBN3278895.1"/>
    <property type="molecule type" value="Genomic_DNA"/>
</dbReference>
<dbReference type="Pfam" id="PF18026">
    <property type="entry name" value="Exog_C"/>
    <property type="match status" value="1"/>
</dbReference>
<dbReference type="PANTHER" id="PTHR13966">
    <property type="entry name" value="ENDONUCLEASE RELATED"/>
    <property type="match status" value="1"/>
</dbReference>
<dbReference type="SMART" id="SM00477">
    <property type="entry name" value="NUC"/>
    <property type="match status" value="1"/>
</dbReference>
<evidence type="ECO:0000313" key="5">
    <source>
        <dbReference type="Proteomes" id="UP001166093"/>
    </source>
</evidence>
<name>A0ABS2XY82_POLSP</name>
<evidence type="ECO:0000256" key="1">
    <source>
        <dbReference type="ARBA" id="ARBA00010052"/>
    </source>
</evidence>
<feature type="non-terminal residue" evidence="4">
    <location>
        <position position="265"/>
    </location>
</feature>
<sequence>MYTTQGTLTKGQTVAAQGGSYVAGKADQKHCRFKPDPHVPPLFTAVNEDYLGSGWSRGHMAPAGDRKCSGVQIAITETVTSQQQGLLGFLELLNCKKIKIKLVLKVNVSYTILSPEGSIALYRSVIGKGNMAVPTHLYKVILAHRSDTSSEPLALGCFVVPNKPIGFVSLVDLEKMSGLSFFPLLDKTQAVQNICDADPCKLMGFKEFTLYITSRKVSSARTLPKLEKAMCELKGLAIEPDAYLLSLYETKKELAGAGSREDKSG</sequence>
<evidence type="ECO:0000259" key="2">
    <source>
        <dbReference type="SMART" id="SM00477"/>
    </source>
</evidence>
<dbReference type="PANTHER" id="PTHR13966:SF19">
    <property type="entry name" value="NUCLEASE EXOG, MITOCHONDRIAL"/>
    <property type="match status" value="1"/>
</dbReference>
<dbReference type="InterPro" id="IPR044925">
    <property type="entry name" value="His-Me_finger_sf"/>
</dbReference>
<dbReference type="InterPro" id="IPR020821">
    <property type="entry name" value="ENPP1-3/EXOG-like_nuc-like"/>
</dbReference>
<reference evidence="4" key="1">
    <citation type="journal article" date="2021" name="Cell">
        <title>Tracing the genetic footprints of vertebrate landing in non-teleost ray-finned fishes.</title>
        <authorList>
            <person name="Bi X."/>
            <person name="Wang K."/>
            <person name="Yang L."/>
            <person name="Pan H."/>
            <person name="Jiang H."/>
            <person name="Wei Q."/>
            <person name="Fang M."/>
            <person name="Yu H."/>
            <person name="Zhu C."/>
            <person name="Cai Y."/>
            <person name="He Y."/>
            <person name="Gan X."/>
            <person name="Zeng H."/>
            <person name="Yu D."/>
            <person name="Zhu Y."/>
            <person name="Jiang H."/>
            <person name="Qiu Q."/>
            <person name="Yang H."/>
            <person name="Zhang Y.E."/>
            <person name="Wang W."/>
            <person name="Zhu M."/>
            <person name="He S."/>
            <person name="Zhang G."/>
        </authorList>
    </citation>
    <scope>NUCLEOTIDE SEQUENCE</scope>
    <source>
        <strain evidence="4">Pddl_001</strain>
    </source>
</reference>
<feature type="domain" description="DNA/RNA non-specific endonuclease/pyrophosphatase/phosphodiesterase" evidence="3">
    <location>
        <begin position="7"/>
        <end position="188"/>
    </location>
</feature>
<accession>A0ABS2XY82</accession>
<dbReference type="Pfam" id="PF01223">
    <property type="entry name" value="Endonuclease_NS"/>
    <property type="match status" value="2"/>
</dbReference>
<comment type="similarity">
    <text evidence="1">Belongs to the DNA/RNA non-specific endonuclease family.</text>
</comment>
<dbReference type="Gene3D" id="3.40.570.10">
    <property type="entry name" value="Extracellular Endonuclease, subunit A"/>
    <property type="match status" value="2"/>
</dbReference>